<accession>A0AAV2CNN8</accession>
<keyword evidence="2" id="KW-1185">Reference proteome</keyword>
<organism evidence="1 2">
    <name type="scientific">Linum trigynum</name>
    <dbReference type="NCBI Taxonomy" id="586398"/>
    <lineage>
        <taxon>Eukaryota</taxon>
        <taxon>Viridiplantae</taxon>
        <taxon>Streptophyta</taxon>
        <taxon>Embryophyta</taxon>
        <taxon>Tracheophyta</taxon>
        <taxon>Spermatophyta</taxon>
        <taxon>Magnoliopsida</taxon>
        <taxon>eudicotyledons</taxon>
        <taxon>Gunneridae</taxon>
        <taxon>Pentapetalae</taxon>
        <taxon>rosids</taxon>
        <taxon>fabids</taxon>
        <taxon>Malpighiales</taxon>
        <taxon>Linaceae</taxon>
        <taxon>Linum</taxon>
    </lineage>
</organism>
<gene>
    <name evidence="1" type="ORF">LTRI10_LOCUS5768</name>
</gene>
<proteinExistence type="predicted"/>
<sequence length="87" mass="9805">MERSENDGPFALPPSSTDCHGTLTPPTTIIAANTVVYLESAFLYHVLPSTDEVWFNSYLILKLTPPLFYHNFHPPTSSINCQRPRLD</sequence>
<dbReference type="Proteomes" id="UP001497516">
    <property type="component" value="Chromosome 1"/>
</dbReference>
<evidence type="ECO:0000313" key="2">
    <source>
        <dbReference type="Proteomes" id="UP001497516"/>
    </source>
</evidence>
<dbReference type="AlphaFoldDB" id="A0AAV2CNN8"/>
<reference evidence="1 2" key="1">
    <citation type="submission" date="2024-04" db="EMBL/GenBank/DDBJ databases">
        <authorList>
            <person name="Fracassetti M."/>
        </authorList>
    </citation>
    <scope>NUCLEOTIDE SEQUENCE [LARGE SCALE GENOMIC DNA]</scope>
</reference>
<evidence type="ECO:0000313" key="1">
    <source>
        <dbReference type="EMBL" id="CAL1358195.1"/>
    </source>
</evidence>
<name>A0AAV2CNN8_9ROSI</name>
<protein>
    <submittedName>
        <fullName evidence="1">Uncharacterized protein</fullName>
    </submittedName>
</protein>
<dbReference type="EMBL" id="OZ034813">
    <property type="protein sequence ID" value="CAL1358195.1"/>
    <property type="molecule type" value="Genomic_DNA"/>
</dbReference>